<protein>
    <submittedName>
        <fullName evidence="9">MFS transporter</fullName>
    </submittedName>
</protein>
<feature type="transmembrane region" description="Helical" evidence="7">
    <location>
        <begin position="115"/>
        <end position="142"/>
    </location>
</feature>
<dbReference type="EMBL" id="BNJF01000004">
    <property type="protein sequence ID" value="GHO48385.1"/>
    <property type="molecule type" value="Genomic_DNA"/>
</dbReference>
<dbReference type="GO" id="GO:0022857">
    <property type="term" value="F:transmembrane transporter activity"/>
    <property type="evidence" value="ECO:0007669"/>
    <property type="project" value="InterPro"/>
</dbReference>
<evidence type="ECO:0000256" key="7">
    <source>
        <dbReference type="SAM" id="Phobius"/>
    </source>
</evidence>
<keyword evidence="3" id="KW-1003">Cell membrane</keyword>
<accession>A0A8J3MUM5</accession>
<feature type="transmembrane region" description="Helical" evidence="7">
    <location>
        <begin position="366"/>
        <end position="386"/>
    </location>
</feature>
<sequence length="440" mass="47941">MDEPIASQKQTSLIANRNYALLWIGQAFSLVGDYFFSATIAIWIIDRLARGASWLPLATGGVAMAATLPSLVVGPLAGVFVDRWSRRFTMIWTDGIRLALVLIFLSLSLSVTNNVVLLISCLFILLLIASGQQFFAPARVAVVADVVPREQHPQAYGSLQQANYLAQIIGPSLAAPLYIAFGPTWAFGLNALSFLVSFLVIMAIKLPIIKEDTAKEKQGFWSEFMEGLRFFVGSRILITLLISGMIFMFGGMAYNSFEYLYGVENLHIPEVWLGLYVGSFGIGVVLGLPFIGYLAKRFTEVQVLWIGLICSGVVMMILSRSTTMIPGMICGFLFGVFSSCIFVSVRPLTVLVTPRKLIGRVMAFETPMITVASLTGGLLASTLASTLLANLDVTVSGMNFGRLDTIFLLIGIMSISAGIFARLTLYRAVKKYRAEQANAG</sequence>
<keyword evidence="4 7" id="KW-0812">Transmembrane</keyword>
<reference evidence="9" key="1">
    <citation type="submission" date="2020-10" db="EMBL/GenBank/DDBJ databases">
        <title>Taxonomic study of unclassified bacteria belonging to the class Ktedonobacteria.</title>
        <authorList>
            <person name="Yabe S."/>
            <person name="Wang C.M."/>
            <person name="Zheng Y."/>
            <person name="Sakai Y."/>
            <person name="Cavaletti L."/>
            <person name="Monciardini P."/>
            <person name="Donadio S."/>
        </authorList>
    </citation>
    <scope>NUCLEOTIDE SEQUENCE</scope>
    <source>
        <strain evidence="9">SOSP1-1</strain>
    </source>
</reference>
<name>A0A8J3MUM5_9CHLR</name>
<dbReference type="RefSeq" id="WP_220197602.1">
    <property type="nucleotide sequence ID" value="NZ_BNJF01000004.1"/>
</dbReference>
<feature type="transmembrane region" description="Helical" evidence="7">
    <location>
        <begin position="324"/>
        <end position="345"/>
    </location>
</feature>
<dbReference type="GO" id="GO:0005886">
    <property type="term" value="C:plasma membrane"/>
    <property type="evidence" value="ECO:0007669"/>
    <property type="project" value="UniProtKB-SubCell"/>
</dbReference>
<feature type="transmembrane region" description="Helical" evidence="7">
    <location>
        <begin position="230"/>
        <end position="253"/>
    </location>
</feature>
<comment type="caution">
    <text evidence="9">The sequence shown here is derived from an EMBL/GenBank/DDBJ whole genome shotgun (WGS) entry which is preliminary data.</text>
</comment>
<dbReference type="InterPro" id="IPR010290">
    <property type="entry name" value="TM_effector"/>
</dbReference>
<evidence type="ECO:0000313" key="9">
    <source>
        <dbReference type="EMBL" id="GHO48385.1"/>
    </source>
</evidence>
<keyword evidence="10" id="KW-1185">Reference proteome</keyword>
<feature type="transmembrane region" description="Helical" evidence="7">
    <location>
        <begin position="57"/>
        <end position="81"/>
    </location>
</feature>
<dbReference type="PROSITE" id="PS50850">
    <property type="entry name" value="MFS"/>
    <property type="match status" value="1"/>
</dbReference>
<keyword evidence="6 7" id="KW-0472">Membrane</keyword>
<dbReference type="SUPFAM" id="SSF103473">
    <property type="entry name" value="MFS general substrate transporter"/>
    <property type="match status" value="1"/>
</dbReference>
<dbReference type="Pfam" id="PF05977">
    <property type="entry name" value="MFS_3"/>
    <property type="match status" value="1"/>
</dbReference>
<organism evidence="9 10">
    <name type="scientific">Ktedonospora formicarum</name>
    <dbReference type="NCBI Taxonomy" id="2778364"/>
    <lineage>
        <taxon>Bacteria</taxon>
        <taxon>Bacillati</taxon>
        <taxon>Chloroflexota</taxon>
        <taxon>Ktedonobacteria</taxon>
        <taxon>Ktedonobacterales</taxon>
        <taxon>Ktedonobacteraceae</taxon>
        <taxon>Ktedonospora</taxon>
    </lineage>
</organism>
<evidence type="ECO:0000256" key="4">
    <source>
        <dbReference type="ARBA" id="ARBA00022692"/>
    </source>
</evidence>
<feature type="transmembrane region" description="Helical" evidence="7">
    <location>
        <begin position="187"/>
        <end position="209"/>
    </location>
</feature>
<evidence type="ECO:0000256" key="2">
    <source>
        <dbReference type="ARBA" id="ARBA00022448"/>
    </source>
</evidence>
<dbReference type="Gene3D" id="1.20.1250.20">
    <property type="entry name" value="MFS general substrate transporter like domains"/>
    <property type="match status" value="2"/>
</dbReference>
<feature type="transmembrane region" description="Helical" evidence="7">
    <location>
        <begin position="406"/>
        <end position="425"/>
    </location>
</feature>
<feature type="transmembrane region" description="Helical" evidence="7">
    <location>
        <begin position="21"/>
        <end position="45"/>
    </location>
</feature>
<feature type="transmembrane region" description="Helical" evidence="7">
    <location>
        <begin position="273"/>
        <end position="294"/>
    </location>
</feature>
<evidence type="ECO:0000256" key="3">
    <source>
        <dbReference type="ARBA" id="ARBA00022475"/>
    </source>
</evidence>
<dbReference type="Proteomes" id="UP000612362">
    <property type="component" value="Unassembled WGS sequence"/>
</dbReference>
<dbReference type="InterPro" id="IPR020846">
    <property type="entry name" value="MFS_dom"/>
</dbReference>
<dbReference type="CDD" id="cd06173">
    <property type="entry name" value="MFS_MefA_like"/>
    <property type="match status" value="1"/>
</dbReference>
<comment type="subcellular location">
    <subcellularLocation>
        <location evidence="1">Cell membrane</location>
        <topology evidence="1">Multi-pass membrane protein</topology>
    </subcellularLocation>
</comment>
<evidence type="ECO:0000256" key="6">
    <source>
        <dbReference type="ARBA" id="ARBA00023136"/>
    </source>
</evidence>
<evidence type="ECO:0000259" key="8">
    <source>
        <dbReference type="PROSITE" id="PS50850"/>
    </source>
</evidence>
<dbReference type="PANTHER" id="PTHR43266">
    <property type="entry name" value="MACROLIDE-EFFLUX PROTEIN"/>
    <property type="match status" value="1"/>
</dbReference>
<gene>
    <name evidence="9" type="ORF">KSX_65480</name>
</gene>
<dbReference type="InterPro" id="IPR036259">
    <property type="entry name" value="MFS_trans_sf"/>
</dbReference>
<keyword evidence="2" id="KW-0813">Transport</keyword>
<dbReference type="PANTHER" id="PTHR43266:SF2">
    <property type="entry name" value="MAJOR FACILITATOR SUPERFAMILY (MFS) PROFILE DOMAIN-CONTAINING PROTEIN"/>
    <property type="match status" value="1"/>
</dbReference>
<evidence type="ECO:0000256" key="5">
    <source>
        <dbReference type="ARBA" id="ARBA00022989"/>
    </source>
</evidence>
<dbReference type="AlphaFoldDB" id="A0A8J3MUM5"/>
<keyword evidence="5 7" id="KW-1133">Transmembrane helix</keyword>
<evidence type="ECO:0000313" key="10">
    <source>
        <dbReference type="Proteomes" id="UP000612362"/>
    </source>
</evidence>
<feature type="domain" description="Major facilitator superfamily (MFS) profile" evidence="8">
    <location>
        <begin position="1"/>
        <end position="429"/>
    </location>
</feature>
<feature type="transmembrane region" description="Helical" evidence="7">
    <location>
        <begin position="301"/>
        <end position="318"/>
    </location>
</feature>
<proteinExistence type="predicted"/>
<evidence type="ECO:0000256" key="1">
    <source>
        <dbReference type="ARBA" id="ARBA00004651"/>
    </source>
</evidence>